<dbReference type="Pfam" id="PF21089">
    <property type="entry name" value="PKS_DH_N"/>
    <property type="match status" value="1"/>
</dbReference>
<dbReference type="Gene3D" id="1.10.1200.10">
    <property type="entry name" value="ACP-like"/>
    <property type="match status" value="1"/>
</dbReference>
<proteinExistence type="predicted"/>
<accession>A0A315YML2</accession>
<protein>
    <submittedName>
        <fullName evidence="12">Phosphopantetheine binding protein</fullName>
    </submittedName>
</protein>
<dbReference type="CDD" id="cd00833">
    <property type="entry name" value="PKS"/>
    <property type="match status" value="1"/>
</dbReference>
<organism evidence="12 13">
    <name type="scientific">Ruminococcus flavefaciens</name>
    <dbReference type="NCBI Taxonomy" id="1265"/>
    <lineage>
        <taxon>Bacteria</taxon>
        <taxon>Bacillati</taxon>
        <taxon>Bacillota</taxon>
        <taxon>Clostridia</taxon>
        <taxon>Eubacteriales</taxon>
        <taxon>Oscillospiraceae</taxon>
        <taxon>Ruminococcus</taxon>
    </lineage>
</organism>
<comment type="caution">
    <text evidence="12">The sequence shown here is derived from an EMBL/GenBank/DDBJ whole genome shotgun (WGS) entry which is preliminary data.</text>
</comment>
<keyword evidence="7" id="KW-0677">Repeat</keyword>
<dbReference type="EMBL" id="QGDI01000005">
    <property type="protein sequence ID" value="PWJ12990.1"/>
    <property type="molecule type" value="Genomic_DNA"/>
</dbReference>
<dbReference type="GO" id="GO:0071770">
    <property type="term" value="P:DIM/DIP cell wall layer assembly"/>
    <property type="evidence" value="ECO:0007669"/>
    <property type="project" value="TreeGrafter"/>
</dbReference>
<dbReference type="GO" id="GO:0031177">
    <property type="term" value="F:phosphopantetheine binding"/>
    <property type="evidence" value="ECO:0007669"/>
    <property type="project" value="InterPro"/>
</dbReference>
<dbReference type="GO" id="GO:0005886">
    <property type="term" value="C:plasma membrane"/>
    <property type="evidence" value="ECO:0007669"/>
    <property type="project" value="TreeGrafter"/>
</dbReference>
<keyword evidence="6" id="KW-0808">Transferase</keyword>
<dbReference type="PANTHER" id="PTHR43775">
    <property type="entry name" value="FATTY ACID SYNTHASE"/>
    <property type="match status" value="1"/>
</dbReference>
<dbReference type="GO" id="GO:0006633">
    <property type="term" value="P:fatty acid biosynthetic process"/>
    <property type="evidence" value="ECO:0007669"/>
    <property type="project" value="InterPro"/>
</dbReference>
<dbReference type="SMART" id="SM00823">
    <property type="entry name" value="PKS_PP"/>
    <property type="match status" value="1"/>
</dbReference>
<dbReference type="Gene3D" id="3.10.129.110">
    <property type="entry name" value="Polyketide synthase dehydratase"/>
    <property type="match status" value="1"/>
</dbReference>
<dbReference type="PROSITE" id="PS52019">
    <property type="entry name" value="PKS_MFAS_DH"/>
    <property type="match status" value="1"/>
</dbReference>
<feature type="domain" description="Carrier" evidence="9">
    <location>
        <begin position="320"/>
        <end position="394"/>
    </location>
</feature>
<evidence type="ECO:0000256" key="1">
    <source>
        <dbReference type="ARBA" id="ARBA00004496"/>
    </source>
</evidence>
<dbReference type="Pfam" id="PF08659">
    <property type="entry name" value="KR"/>
    <property type="match status" value="1"/>
</dbReference>
<dbReference type="InterPro" id="IPR057326">
    <property type="entry name" value="KR_dom"/>
</dbReference>
<dbReference type="Pfam" id="PF00550">
    <property type="entry name" value="PP-binding"/>
    <property type="match status" value="1"/>
</dbReference>
<evidence type="ECO:0000256" key="3">
    <source>
        <dbReference type="ARBA" id="ARBA00022450"/>
    </source>
</evidence>
<keyword evidence="3" id="KW-0596">Phosphopantetheine</keyword>
<dbReference type="GO" id="GO:0004312">
    <property type="term" value="F:fatty acid synthase activity"/>
    <property type="evidence" value="ECO:0007669"/>
    <property type="project" value="TreeGrafter"/>
</dbReference>
<dbReference type="InterPro" id="IPR014030">
    <property type="entry name" value="Ketoacyl_synth_N"/>
</dbReference>
<dbReference type="GO" id="GO:0004315">
    <property type="term" value="F:3-oxoacyl-[acyl-carrier-protein] synthase activity"/>
    <property type="evidence" value="ECO:0007669"/>
    <property type="project" value="InterPro"/>
</dbReference>
<dbReference type="Pfam" id="PF22336">
    <property type="entry name" value="RhiE-like_linker"/>
    <property type="match status" value="1"/>
</dbReference>
<evidence type="ECO:0000256" key="7">
    <source>
        <dbReference type="ARBA" id="ARBA00022737"/>
    </source>
</evidence>
<feature type="region of interest" description="C-terminal hotdog fold" evidence="8">
    <location>
        <begin position="137"/>
        <end position="290"/>
    </location>
</feature>
<dbReference type="SMART" id="SM00825">
    <property type="entry name" value="PKS_KS"/>
    <property type="match status" value="1"/>
</dbReference>
<dbReference type="InterPro" id="IPR050091">
    <property type="entry name" value="PKS_NRPS_Biosynth_Enz"/>
</dbReference>
<evidence type="ECO:0000259" key="11">
    <source>
        <dbReference type="PROSITE" id="PS52019"/>
    </source>
</evidence>
<dbReference type="InterPro" id="IPR020841">
    <property type="entry name" value="PKS_Beta-ketoAc_synthase_dom"/>
</dbReference>
<dbReference type="Pfam" id="PF21394">
    <property type="entry name" value="Beta-ketacyl_N"/>
    <property type="match status" value="1"/>
</dbReference>
<feature type="region of interest" description="N-terminal hotdog fold" evidence="8">
    <location>
        <begin position="1"/>
        <end position="122"/>
    </location>
</feature>
<dbReference type="SUPFAM" id="SSF53901">
    <property type="entry name" value="Thiolase-like"/>
    <property type="match status" value="1"/>
</dbReference>
<dbReference type="InterPro" id="IPR036736">
    <property type="entry name" value="ACP-like_sf"/>
</dbReference>
<dbReference type="SUPFAM" id="SSF51735">
    <property type="entry name" value="NAD(P)-binding Rossmann-fold domains"/>
    <property type="match status" value="1"/>
</dbReference>
<dbReference type="Gene3D" id="3.40.50.720">
    <property type="entry name" value="NAD(P)-binding Rossmann-like Domain"/>
    <property type="match status" value="1"/>
</dbReference>
<dbReference type="InterPro" id="IPR042104">
    <property type="entry name" value="PKS_dehydratase_sf"/>
</dbReference>
<dbReference type="InterPro" id="IPR009081">
    <property type="entry name" value="PP-bd_ACP"/>
</dbReference>
<dbReference type="SMART" id="SM01294">
    <property type="entry name" value="PKS_PP_betabranch"/>
    <property type="match status" value="1"/>
</dbReference>
<dbReference type="InterPro" id="IPR049551">
    <property type="entry name" value="PKS_DH_C"/>
</dbReference>
<dbReference type="InterPro" id="IPR049900">
    <property type="entry name" value="PKS_mFAS_DH"/>
</dbReference>
<dbReference type="PANTHER" id="PTHR43775:SF37">
    <property type="entry name" value="SI:DKEY-61P9.11"/>
    <property type="match status" value="1"/>
</dbReference>
<dbReference type="Pfam" id="PF00109">
    <property type="entry name" value="ketoacyl-synt"/>
    <property type="match status" value="1"/>
</dbReference>
<comment type="pathway">
    <text evidence="2">Antibiotic biosynthesis.</text>
</comment>
<evidence type="ECO:0000259" key="9">
    <source>
        <dbReference type="PROSITE" id="PS50075"/>
    </source>
</evidence>
<dbReference type="SMART" id="SM00822">
    <property type="entry name" value="PKS_KR"/>
    <property type="match status" value="1"/>
</dbReference>
<evidence type="ECO:0000259" key="10">
    <source>
        <dbReference type="PROSITE" id="PS52004"/>
    </source>
</evidence>
<evidence type="ECO:0000256" key="2">
    <source>
        <dbReference type="ARBA" id="ARBA00004792"/>
    </source>
</evidence>
<feature type="active site" description="Proton donor; for dehydratase activity" evidence="8">
    <location>
        <position position="198"/>
    </location>
</feature>
<comment type="subcellular location">
    <subcellularLocation>
        <location evidence="1">Cytoplasm</location>
    </subcellularLocation>
</comment>
<dbReference type="InterPro" id="IPR018201">
    <property type="entry name" value="Ketoacyl_synth_AS"/>
</dbReference>
<dbReference type="OrthoDB" id="502951at2"/>
<dbReference type="CDD" id="cd08953">
    <property type="entry name" value="KR_2_SDR_x"/>
    <property type="match status" value="1"/>
</dbReference>
<feature type="active site" description="Proton acceptor; for dehydratase activity" evidence="8">
    <location>
        <position position="23"/>
    </location>
</feature>
<keyword evidence="4" id="KW-0963">Cytoplasm</keyword>
<feature type="domain" description="PKS/mFAS DH" evidence="11">
    <location>
        <begin position="1"/>
        <end position="290"/>
    </location>
</feature>
<dbReference type="PROSITE" id="PS50075">
    <property type="entry name" value="CARRIER"/>
    <property type="match status" value="1"/>
</dbReference>
<keyword evidence="5" id="KW-0597">Phosphoprotein</keyword>
<dbReference type="RefSeq" id="WP_109726281.1">
    <property type="nucleotide sequence ID" value="NZ_QGDI01000005.1"/>
</dbReference>
<dbReference type="PROSITE" id="PS52004">
    <property type="entry name" value="KS3_2"/>
    <property type="match status" value="1"/>
</dbReference>
<name>A0A315YML2_RUMFL</name>
<evidence type="ECO:0000256" key="8">
    <source>
        <dbReference type="PROSITE-ProRule" id="PRU01363"/>
    </source>
</evidence>
<dbReference type="SUPFAM" id="SSF47336">
    <property type="entry name" value="ACP-like"/>
    <property type="match status" value="1"/>
</dbReference>
<dbReference type="Pfam" id="PF02801">
    <property type="entry name" value="Ketoacyl-synt_C"/>
    <property type="match status" value="1"/>
</dbReference>
<dbReference type="Gene3D" id="3.40.47.10">
    <property type="match status" value="1"/>
</dbReference>
<dbReference type="InterPro" id="IPR020806">
    <property type="entry name" value="PKS_PP-bd"/>
</dbReference>
<dbReference type="Gene3D" id="1.10.1240.100">
    <property type="match status" value="1"/>
</dbReference>
<dbReference type="InterPro" id="IPR016039">
    <property type="entry name" value="Thiolase-like"/>
</dbReference>
<evidence type="ECO:0000256" key="6">
    <source>
        <dbReference type="ARBA" id="ARBA00022679"/>
    </source>
</evidence>
<feature type="domain" description="Ketosynthase family 3 (KS3)" evidence="10">
    <location>
        <begin position="871"/>
        <end position="1287"/>
    </location>
</feature>
<sequence length="1470" mass="164412">MKMLKSFEYNVTVKNDDLIVCDHRVHGVKIMPGVTFLELIYEILANEGYDRRDFVLYNVVFKRPVSVSDGYNRKVRIKLFETEAHNGEFNIFADSIHLLNDCETGEWVHNFECNIRAAEGHGQDDRIDIDEIKRTALSSEDMDIVYKHAREYDITHYTFMKSLGTVYYLGQTVCAELHLSEKAQDYLDVFVSHPVYLDAATLIAPYYAYLNSESTGMDLTDKRPFIPIWINEIRAMRDLGRKCYIIVRVSDINIHSDVMYTDFYVYTESGELALSFKRFAYKKIRSNELIISLENEDDDTVQENAEKAAASADKAEYNGEDITEMLKSILLEVADGRIKNINTDETFYDMGLDSGDLLQFVKILEKTIGHTLYPTLLFEYQTISELAVYLSENFDIEPVKAAVSKETTTDTAVRTELLFFTSAEKEQGPFLKRKRSSNVFVCSRNREGISLGRAETDRLFVDAAVNCVHDVKGSIDITDTVDELYILVPVTECDGREVISLLYDISMYILDKKLLNNIRLVFVSDDRGKNASPYRRAIGGFIRSLHKEYPTISGCYIRLEDNSADSIKVSELIAESDLESSTGYHETILKNTRRYAVLSEPVSVHDRAVSAAAGKYCLITGGLGKLGIITARHMIEKYGVKIILLGRRSESDPGVAEILSGFSSEDIRYYSVDIADQEQVEELCRRLDSERISVSILIHCAGINHEAFINRKDMVDINDVINVKTEGCNNLDKCFGNAELEHFVLYSSISGVTGNAGQTDYAYANAYLTAFAQKRNRMVKSGTRCGRTVSIEWPLWRNGGMTMKQEQLELLKKKHGLDLLDDDEGMRILDIALAGEYDNLTVFKCSSESAANNIDSLPELTYDDHETEVPDNDIAIIGIDIRFPGADNADEFWEKLKNGEDCTEEIPMDRWDSSKYTGDGIYCTRGGFIDKYDAFDADFFKISDDEAVFMDPQERLFLQSVWHAVEDAGYTRESLRDKNVSVAVGAMYNHYQLYSKLNSGIYDVGAGGAAFSAIANRASYIMDFHGESFAVDTACSSTMTALKSSIDSILLGETDIAVVGGVNLTIHPSKYELLCRAGFLSHDGRCRCFGKGGDGYVPGEGVGAFVIKPLSEAKKNGDHVYGIIKGIAAGHSGKTNGYSIPNPKEEAAVMDKAIRKSGISPEQITYVEAQSSGTELGDVIEFSSLEKVFSSVEKKGYCTVGSVKANIGHLEAASGVASLVKVLMQMKNRQLAPSVYCDPINPMLNIKNSPFVVSEKLSDWDSTALHRMALINTFGASGSNVSLVVEEAEESTYSAIDGVIPVFVLSARRKDVLRKYAESVLSFVCGNVDDRNIGSFLYTYQLGRELMEQKVVFIVRTADELREKLGVFISNGTEGLSCFKDDGYSDYIEEIKNGRTDLLKGFYCGKKIGRMSVPVYPFRETRYFPERLCGEKHNVDAYTENENDVMMQLLESVYSGELEDDAAYALLEEL</sequence>
<reference evidence="12 13" key="1">
    <citation type="submission" date="2018-05" db="EMBL/GenBank/DDBJ databases">
        <title>The Hungate 1000. A catalogue of reference genomes from the rumen microbiome.</title>
        <authorList>
            <person name="Kelly W."/>
        </authorList>
    </citation>
    <scope>NUCLEOTIDE SEQUENCE [LARGE SCALE GENOMIC DNA]</scope>
    <source>
        <strain evidence="12 13">SAb67</strain>
    </source>
</reference>
<evidence type="ECO:0000256" key="4">
    <source>
        <dbReference type="ARBA" id="ARBA00022490"/>
    </source>
</evidence>
<evidence type="ECO:0000313" key="12">
    <source>
        <dbReference type="EMBL" id="PWJ12990.1"/>
    </source>
</evidence>
<evidence type="ECO:0000256" key="5">
    <source>
        <dbReference type="ARBA" id="ARBA00022553"/>
    </source>
</evidence>
<dbReference type="InterPro" id="IPR036291">
    <property type="entry name" value="NAD(P)-bd_dom_sf"/>
</dbReference>
<dbReference type="GO" id="GO:0005737">
    <property type="term" value="C:cytoplasm"/>
    <property type="evidence" value="ECO:0007669"/>
    <property type="project" value="UniProtKB-SubCell"/>
</dbReference>
<dbReference type="PROSITE" id="PS00606">
    <property type="entry name" value="KS3_1"/>
    <property type="match status" value="1"/>
</dbReference>
<dbReference type="Proteomes" id="UP000245720">
    <property type="component" value="Unassembled WGS sequence"/>
</dbReference>
<gene>
    <name evidence="12" type="ORF">IE37_01488</name>
</gene>
<dbReference type="InterPro" id="IPR013968">
    <property type="entry name" value="PKS_KR"/>
</dbReference>
<dbReference type="InterPro" id="IPR049490">
    <property type="entry name" value="C883_1060-like_KR_N"/>
</dbReference>
<dbReference type="InterPro" id="IPR054514">
    <property type="entry name" value="RhiE-like_linker"/>
</dbReference>
<evidence type="ECO:0000313" key="13">
    <source>
        <dbReference type="Proteomes" id="UP000245720"/>
    </source>
</evidence>
<dbReference type="InterPro" id="IPR049552">
    <property type="entry name" value="PKS_DH_N"/>
</dbReference>
<dbReference type="Pfam" id="PF14765">
    <property type="entry name" value="PS-DH"/>
    <property type="match status" value="1"/>
</dbReference>
<dbReference type="InterPro" id="IPR014031">
    <property type="entry name" value="Ketoacyl_synth_C"/>
</dbReference>